<dbReference type="GO" id="GO:0003677">
    <property type="term" value="F:DNA binding"/>
    <property type="evidence" value="ECO:0007669"/>
    <property type="project" value="UniProtKB-KW"/>
</dbReference>
<evidence type="ECO:0000259" key="2">
    <source>
        <dbReference type="PROSITE" id="PS50943"/>
    </source>
</evidence>
<dbReference type="SMART" id="SM00530">
    <property type="entry name" value="HTH_XRE"/>
    <property type="match status" value="1"/>
</dbReference>
<accession>A0A660DZU5</accession>
<gene>
    <name evidence="3" type="ORF">MUDAN_MDHGFNIF_03126</name>
</gene>
<organism evidence="3 4">
    <name type="scientific">Lactiplantibacillus mudanjiangensis</name>
    <dbReference type="NCBI Taxonomy" id="1296538"/>
    <lineage>
        <taxon>Bacteria</taxon>
        <taxon>Bacillati</taxon>
        <taxon>Bacillota</taxon>
        <taxon>Bacilli</taxon>
        <taxon>Lactobacillales</taxon>
        <taxon>Lactobacillaceae</taxon>
        <taxon>Lactiplantibacillus</taxon>
    </lineage>
</organism>
<dbReference type="PANTHER" id="PTHR46558:SF11">
    <property type="entry name" value="HTH-TYPE TRANSCRIPTIONAL REGULATOR XRE"/>
    <property type="match status" value="1"/>
</dbReference>
<dbReference type="RefSeq" id="WP_130851832.1">
    <property type="nucleotide sequence ID" value="NZ_UYIG01000122.1"/>
</dbReference>
<feature type="domain" description="HTH cro/C1-type" evidence="2">
    <location>
        <begin position="7"/>
        <end position="59"/>
    </location>
</feature>
<dbReference type="PROSITE" id="PS50943">
    <property type="entry name" value="HTH_CROC1"/>
    <property type="match status" value="1"/>
</dbReference>
<dbReference type="CDD" id="cd00093">
    <property type="entry name" value="HTH_XRE"/>
    <property type="match status" value="1"/>
</dbReference>
<dbReference type="PANTHER" id="PTHR46558">
    <property type="entry name" value="TRACRIPTIONAL REGULATORY PROTEIN-RELATED-RELATED"/>
    <property type="match status" value="1"/>
</dbReference>
<evidence type="ECO:0000313" key="4">
    <source>
        <dbReference type="Proteomes" id="UP000289996"/>
    </source>
</evidence>
<dbReference type="Gene3D" id="1.10.260.40">
    <property type="entry name" value="lambda repressor-like DNA-binding domains"/>
    <property type="match status" value="1"/>
</dbReference>
<keyword evidence="4" id="KW-1185">Reference proteome</keyword>
<keyword evidence="1" id="KW-0238">DNA-binding</keyword>
<sequence length="112" mass="12746">MTMFDRVKEISKKRGLTLAQLNEKVGLKQNVIYSWKTKTPSVDKVKAVADVLNVSVDYLLGNTDNPEPSTSSDDLTKNQKLIAYSIDPDISDEERQAIINMVKEAMKFRRRL</sequence>
<name>A0A660DZU5_9LACO</name>
<reference evidence="3 4" key="1">
    <citation type="submission" date="2018-11" db="EMBL/GenBank/DDBJ databases">
        <authorList>
            <person name="Wuyts S."/>
        </authorList>
    </citation>
    <scope>NUCLEOTIDE SEQUENCE [LARGE SCALE GENOMIC DNA]</scope>
    <source>
        <strain evidence="3">Lactobacillus mudanjiangensis AMBF249</strain>
    </source>
</reference>
<dbReference type="Proteomes" id="UP000289996">
    <property type="component" value="Unassembled WGS sequence"/>
</dbReference>
<proteinExistence type="predicted"/>
<evidence type="ECO:0000313" key="3">
    <source>
        <dbReference type="EMBL" id="VDG28716.1"/>
    </source>
</evidence>
<dbReference type="InterPro" id="IPR001387">
    <property type="entry name" value="Cro/C1-type_HTH"/>
</dbReference>
<dbReference type="InterPro" id="IPR010982">
    <property type="entry name" value="Lambda_DNA-bd_dom_sf"/>
</dbReference>
<evidence type="ECO:0000256" key="1">
    <source>
        <dbReference type="ARBA" id="ARBA00023125"/>
    </source>
</evidence>
<dbReference type="EMBL" id="UYIG01000122">
    <property type="protein sequence ID" value="VDG28716.1"/>
    <property type="molecule type" value="Genomic_DNA"/>
</dbReference>
<dbReference type="OrthoDB" id="9805856at2"/>
<dbReference type="AlphaFoldDB" id="A0A660DZU5"/>
<protein>
    <recommendedName>
        <fullName evidence="2">HTH cro/C1-type domain-containing protein</fullName>
    </recommendedName>
</protein>
<dbReference type="SUPFAM" id="SSF47413">
    <property type="entry name" value="lambda repressor-like DNA-binding domains"/>
    <property type="match status" value="1"/>
</dbReference>
<dbReference type="Pfam" id="PF01381">
    <property type="entry name" value="HTH_3"/>
    <property type="match status" value="1"/>
</dbReference>